<comment type="similarity">
    <text evidence="1">Belongs to the sigma-70 factor family. ECF subfamily.</text>
</comment>
<gene>
    <name evidence="8" type="primary">sigM</name>
    <name evidence="8" type="ORF">K6T79_03290</name>
</gene>
<dbReference type="RefSeq" id="WP_225405609.1">
    <property type="nucleotide sequence ID" value="NZ_JAYJJR010000002.1"/>
</dbReference>
<comment type="caution">
    <text evidence="8">The sequence shown here is derived from an EMBL/GenBank/DDBJ whole genome shotgun (WGS) entry which is preliminary data.</text>
</comment>
<evidence type="ECO:0000256" key="4">
    <source>
        <dbReference type="ARBA" id="ARBA00023125"/>
    </source>
</evidence>
<feature type="domain" description="RNA polymerase sigma-70 region 2" evidence="6">
    <location>
        <begin position="26"/>
        <end position="92"/>
    </location>
</feature>
<keyword evidence="2" id="KW-0805">Transcription regulation</keyword>
<dbReference type="SUPFAM" id="SSF88659">
    <property type="entry name" value="Sigma3 and sigma4 domains of RNA polymerase sigma factors"/>
    <property type="match status" value="1"/>
</dbReference>
<organism evidence="8 9">
    <name type="scientific">[Mycobacterium] crassicus</name>
    <dbReference type="NCBI Taxonomy" id="2872309"/>
    <lineage>
        <taxon>Bacteria</taxon>
        <taxon>Bacillati</taxon>
        <taxon>Actinomycetota</taxon>
        <taxon>Actinomycetes</taxon>
        <taxon>Mycobacteriales</taxon>
        <taxon>Mycobacteriaceae</taxon>
        <taxon>Mycolicibacter</taxon>
    </lineage>
</organism>
<keyword evidence="9" id="KW-1185">Reference proteome</keyword>
<dbReference type="InterPro" id="IPR014284">
    <property type="entry name" value="RNA_pol_sigma-70_dom"/>
</dbReference>
<dbReference type="NCBIfam" id="TIGR02937">
    <property type="entry name" value="sigma70-ECF"/>
    <property type="match status" value="1"/>
</dbReference>
<reference evidence="8 9" key="1">
    <citation type="submission" date="2023-12" db="EMBL/GenBank/DDBJ databases">
        <title>Description of new species of Mycobacterium terrae complex isolated from sewage at the Sao Paulo Zoological Park Foundation in Brazil.</title>
        <authorList>
            <person name="Romagnoli C.L."/>
            <person name="Conceicao E.C."/>
            <person name="Machado E."/>
            <person name="Barreto L.B.P.F."/>
            <person name="Sharma A."/>
            <person name="Silva N.M."/>
            <person name="Marques L.E."/>
            <person name="Juliana M.A."/>
            <person name="Lourenco M.C.S."/>
            <person name="Digiampietri L.A."/>
            <person name="Suffys P.N."/>
            <person name="Viana-Niero C."/>
        </authorList>
    </citation>
    <scope>NUCLEOTIDE SEQUENCE [LARGE SCALE GENOMIC DNA]</scope>
    <source>
        <strain evidence="8 9">MYC098</strain>
    </source>
</reference>
<evidence type="ECO:0000256" key="2">
    <source>
        <dbReference type="ARBA" id="ARBA00023015"/>
    </source>
</evidence>
<accession>A0ABU5XE47</accession>
<protein>
    <submittedName>
        <fullName evidence="8">RNA polymerase sigma factor SigM</fullName>
    </submittedName>
</protein>
<dbReference type="EMBL" id="JAYJJR010000002">
    <property type="protein sequence ID" value="MEB3020067.1"/>
    <property type="molecule type" value="Genomic_DNA"/>
</dbReference>
<dbReference type="PANTHER" id="PTHR43133">
    <property type="entry name" value="RNA POLYMERASE ECF-TYPE SIGMA FACTO"/>
    <property type="match status" value="1"/>
</dbReference>
<evidence type="ECO:0000256" key="3">
    <source>
        <dbReference type="ARBA" id="ARBA00023082"/>
    </source>
</evidence>
<dbReference type="Pfam" id="PF08281">
    <property type="entry name" value="Sigma70_r4_2"/>
    <property type="match status" value="1"/>
</dbReference>
<evidence type="ECO:0000256" key="1">
    <source>
        <dbReference type="ARBA" id="ARBA00010641"/>
    </source>
</evidence>
<dbReference type="Gene3D" id="1.10.10.10">
    <property type="entry name" value="Winged helix-like DNA-binding domain superfamily/Winged helix DNA-binding domain"/>
    <property type="match status" value="1"/>
</dbReference>
<dbReference type="SUPFAM" id="SSF88946">
    <property type="entry name" value="Sigma2 domain of RNA polymerase sigma factors"/>
    <property type="match status" value="1"/>
</dbReference>
<dbReference type="Gene3D" id="1.10.1740.10">
    <property type="match status" value="1"/>
</dbReference>
<keyword evidence="3" id="KW-0731">Sigma factor</keyword>
<dbReference type="InterPro" id="IPR013324">
    <property type="entry name" value="RNA_pol_sigma_r3/r4-like"/>
</dbReference>
<dbReference type="InterPro" id="IPR039425">
    <property type="entry name" value="RNA_pol_sigma-70-like"/>
</dbReference>
<dbReference type="InterPro" id="IPR013325">
    <property type="entry name" value="RNA_pol_sigma_r2"/>
</dbReference>
<dbReference type="Proteomes" id="UP001299596">
    <property type="component" value="Unassembled WGS sequence"/>
</dbReference>
<dbReference type="PANTHER" id="PTHR43133:SF50">
    <property type="entry name" value="ECF RNA POLYMERASE SIGMA FACTOR SIGM"/>
    <property type="match status" value="1"/>
</dbReference>
<dbReference type="InterPro" id="IPR007627">
    <property type="entry name" value="RNA_pol_sigma70_r2"/>
</dbReference>
<proteinExistence type="inferred from homology"/>
<dbReference type="Pfam" id="PF04542">
    <property type="entry name" value="Sigma70_r2"/>
    <property type="match status" value="1"/>
</dbReference>
<evidence type="ECO:0000313" key="8">
    <source>
        <dbReference type="EMBL" id="MEB3020067.1"/>
    </source>
</evidence>
<keyword evidence="4" id="KW-0238">DNA-binding</keyword>
<sequence length="191" mass="20666">MGHRDRSDAELLAAHVAGDRDAFGELYGRHEQRLRRLARHTTGCREDAEDALQEAMLSAHRGAGSFRYNAAVGSWLHRIVVNACLDRLRRNRLHCIELVDDVAAVNDRTAERDTALDVRAALSRLPAGQRAAVVAVDMAGYSIADAARALGVAQGTVKSRCARGRARLAILLGRIILAADGTDPTRIGHCA</sequence>
<dbReference type="NCBIfam" id="NF007225">
    <property type="entry name" value="PRK09643.1"/>
    <property type="match status" value="1"/>
</dbReference>
<evidence type="ECO:0000256" key="5">
    <source>
        <dbReference type="ARBA" id="ARBA00023163"/>
    </source>
</evidence>
<evidence type="ECO:0000259" key="7">
    <source>
        <dbReference type="Pfam" id="PF08281"/>
    </source>
</evidence>
<dbReference type="InterPro" id="IPR013249">
    <property type="entry name" value="RNA_pol_sigma70_r4_t2"/>
</dbReference>
<feature type="domain" description="RNA polymerase sigma factor 70 region 4 type 2" evidence="7">
    <location>
        <begin position="117"/>
        <end position="168"/>
    </location>
</feature>
<name>A0ABU5XE47_9MYCO</name>
<keyword evidence="5" id="KW-0804">Transcription</keyword>
<evidence type="ECO:0000313" key="9">
    <source>
        <dbReference type="Proteomes" id="UP001299596"/>
    </source>
</evidence>
<evidence type="ECO:0000259" key="6">
    <source>
        <dbReference type="Pfam" id="PF04542"/>
    </source>
</evidence>
<dbReference type="InterPro" id="IPR036388">
    <property type="entry name" value="WH-like_DNA-bd_sf"/>
</dbReference>